<dbReference type="EMBL" id="JACICE010000003">
    <property type="protein sequence ID" value="MBB3776754.1"/>
    <property type="molecule type" value="Genomic_DNA"/>
</dbReference>
<dbReference type="RefSeq" id="WP_160761758.1">
    <property type="nucleotide sequence ID" value="NZ_BAAADZ010000011.1"/>
</dbReference>
<proteinExistence type="predicted"/>
<dbReference type="OrthoDB" id="7596780at2"/>
<evidence type="ECO:0000313" key="1">
    <source>
        <dbReference type="EMBL" id="MBB3776754.1"/>
    </source>
</evidence>
<name>A0A6I4ULU2_9SPHN</name>
<sequence>MIGKSEKRPGAKRRMVRGGVALALVLAGGAAVVAQVPAVQGAAAMLDGLRGCRSIAGVPERAACYDDKVGALLGAVEAGEVRLVDREEVRKTRRQLFGLTLPEIDMLKAEPKDEAELSDLFETTIASGRQTGPRTWRFTTAEGAVWEINSPPRKIAPIMPGDKVVFKQASLGYYFIRINGQIGVKGRRVI</sequence>
<evidence type="ECO:0000313" key="4">
    <source>
        <dbReference type="Proteomes" id="UP000548685"/>
    </source>
</evidence>
<evidence type="ECO:0000313" key="3">
    <source>
        <dbReference type="Proteomes" id="UP000430021"/>
    </source>
</evidence>
<protein>
    <submittedName>
        <fullName evidence="2">Uncharacterized protein</fullName>
    </submittedName>
</protein>
<accession>A0A6I4ULU2</accession>
<organism evidence="2 3">
    <name type="scientific">Erythrobacter ramosus</name>
    <dbReference type="NCBI Taxonomy" id="35811"/>
    <lineage>
        <taxon>Bacteria</taxon>
        <taxon>Pseudomonadati</taxon>
        <taxon>Pseudomonadota</taxon>
        <taxon>Alphaproteobacteria</taxon>
        <taxon>Sphingomonadales</taxon>
        <taxon>Erythrobacteraceae</taxon>
        <taxon>Erythrobacter/Porphyrobacter group</taxon>
        <taxon>Erythrobacter</taxon>
    </lineage>
</organism>
<reference evidence="2 3" key="1">
    <citation type="submission" date="2019-12" db="EMBL/GenBank/DDBJ databases">
        <title>Genomic-based taxomic classification of the family Erythrobacteraceae.</title>
        <authorList>
            <person name="Xu L."/>
        </authorList>
    </citation>
    <scope>NUCLEOTIDE SEQUENCE [LARGE SCALE GENOMIC DNA]</scope>
    <source>
        <strain evidence="2 3">JCM 10282</strain>
    </source>
</reference>
<reference evidence="1 4" key="2">
    <citation type="submission" date="2020-08" db="EMBL/GenBank/DDBJ databases">
        <title>Genomic Encyclopedia of Type Strains, Phase IV (KMG-IV): sequencing the most valuable type-strain genomes for metagenomic binning, comparative biology and taxonomic classification.</title>
        <authorList>
            <person name="Goeker M."/>
        </authorList>
    </citation>
    <scope>NUCLEOTIDE SEQUENCE [LARGE SCALE GENOMIC DNA]</scope>
    <source>
        <strain evidence="1 4">DSM 8510</strain>
    </source>
</reference>
<dbReference type="AlphaFoldDB" id="A0A6I4ULU2"/>
<dbReference type="EMBL" id="WTYB01000003">
    <property type="protein sequence ID" value="MXP39608.1"/>
    <property type="molecule type" value="Genomic_DNA"/>
</dbReference>
<evidence type="ECO:0000313" key="2">
    <source>
        <dbReference type="EMBL" id="MXP39608.1"/>
    </source>
</evidence>
<gene>
    <name evidence="1" type="ORF">FHS52_002746</name>
    <name evidence="2" type="ORF">GRI59_13445</name>
</gene>
<dbReference type="Proteomes" id="UP000548685">
    <property type="component" value="Unassembled WGS sequence"/>
</dbReference>
<comment type="caution">
    <text evidence="2">The sequence shown here is derived from an EMBL/GenBank/DDBJ whole genome shotgun (WGS) entry which is preliminary data.</text>
</comment>
<keyword evidence="4" id="KW-1185">Reference proteome</keyword>
<dbReference type="Proteomes" id="UP000430021">
    <property type="component" value="Unassembled WGS sequence"/>
</dbReference>